<comment type="caution">
    <text evidence="1">The sequence shown here is derived from an EMBL/GenBank/DDBJ whole genome shotgun (WGS) entry which is preliminary data.</text>
</comment>
<keyword evidence="2" id="KW-1185">Reference proteome</keyword>
<organism evidence="1 2">
    <name type="scientific">Plantactinospora sonchi</name>
    <dbReference type="NCBI Taxonomy" id="1544735"/>
    <lineage>
        <taxon>Bacteria</taxon>
        <taxon>Bacillati</taxon>
        <taxon>Actinomycetota</taxon>
        <taxon>Actinomycetes</taxon>
        <taxon>Micromonosporales</taxon>
        <taxon>Micromonosporaceae</taxon>
        <taxon>Plantactinospora</taxon>
    </lineage>
</organism>
<accession>A0ABU7RP12</accession>
<dbReference type="Proteomes" id="UP001332243">
    <property type="component" value="Unassembled WGS sequence"/>
</dbReference>
<evidence type="ECO:0000313" key="1">
    <source>
        <dbReference type="EMBL" id="MEE6258009.1"/>
    </source>
</evidence>
<proteinExistence type="predicted"/>
<protein>
    <recommendedName>
        <fullName evidence="3">Swt1-like HEPN domain-containing protein</fullName>
    </recommendedName>
</protein>
<name>A0ABU7RP12_9ACTN</name>
<gene>
    <name evidence="1" type="ORF">V1633_05820</name>
</gene>
<sequence>MHRVEWESAAQRGWDHAFPPLADLGQGSVVLLWHPETVAHRRDFEDVLRQSRPKGQEAIAAGTRLMVVSARPKLSFPEPDGSSIIADCSRLRPISLDADLLRSMCPDLKPAAAERILRFAGGTVALAEYYLELEFAELSGNEKLRRAGQFLRAVLLRAVDELGVGTLALLDHLVLESDMLDLPADNLADHQIAALESARLLRVNDLDGTVHLFAEPWRAEVKECLASALRSVVSPPADWEVLARKMFTFERTVRRMVMEVLREVHGDAWREALGDRGAKAFGLARNDTHVSASSLNEMYTPLDWFLLEDLLDLAAELAMAHGTVRGVRAGEWARLKVQMVPIRNRVAHMRLPLETDAAAVRSALLNLDARMRSFERATA</sequence>
<reference evidence="1 2" key="1">
    <citation type="submission" date="2024-01" db="EMBL/GenBank/DDBJ databases">
        <title>Genome insights into Plantactinospora sonchi sp. nov.</title>
        <authorList>
            <person name="Wang L."/>
        </authorList>
    </citation>
    <scope>NUCLEOTIDE SEQUENCE [LARGE SCALE GENOMIC DNA]</scope>
    <source>
        <strain evidence="1 2">NEAU-QY2</strain>
    </source>
</reference>
<dbReference type="RefSeq" id="WP_331213112.1">
    <property type="nucleotide sequence ID" value="NZ_JAZGQK010000003.1"/>
</dbReference>
<evidence type="ECO:0008006" key="3">
    <source>
        <dbReference type="Google" id="ProtNLM"/>
    </source>
</evidence>
<evidence type="ECO:0000313" key="2">
    <source>
        <dbReference type="Proteomes" id="UP001332243"/>
    </source>
</evidence>
<dbReference type="EMBL" id="JAZGQK010000003">
    <property type="protein sequence ID" value="MEE6258009.1"/>
    <property type="molecule type" value="Genomic_DNA"/>
</dbReference>